<dbReference type="Proteomes" id="UP001231587">
    <property type="component" value="Unassembled WGS sequence"/>
</dbReference>
<dbReference type="RefSeq" id="WP_057778375.1">
    <property type="nucleotide sequence ID" value="NZ_JAGGJQ010000018.1"/>
</dbReference>
<comment type="caution">
    <text evidence="1">The sequence shown here is derived from an EMBL/GenBank/DDBJ whole genome shotgun (WGS) entry which is preliminary data.</text>
</comment>
<reference evidence="1" key="1">
    <citation type="submission" date="2021-03" db="EMBL/GenBank/DDBJ databases">
        <title>Genomic Encyclopedia of Type Strains, Phase IV (KMG-IV): sequencing the most valuable type-strain genomes for metagenomic binning, comparative biology and taxonomic classification.</title>
        <authorList>
            <person name="Goeker M."/>
        </authorList>
    </citation>
    <scope>NUCLEOTIDE SEQUENCE</scope>
    <source>
        <strain evidence="1">DSM 15523</strain>
        <strain evidence="2 4">DSM 16476</strain>
    </source>
</reference>
<keyword evidence="4" id="KW-1185">Reference proteome</keyword>
<proteinExistence type="predicted"/>
<evidence type="ECO:0000313" key="1">
    <source>
        <dbReference type="EMBL" id="MBP1841746.1"/>
    </source>
</evidence>
<evidence type="ECO:0000313" key="2">
    <source>
        <dbReference type="EMBL" id="MDQ0337209.1"/>
    </source>
</evidence>
<dbReference type="EMBL" id="JAUSUU010000017">
    <property type="protein sequence ID" value="MDQ0337209.1"/>
    <property type="molecule type" value="Genomic_DNA"/>
</dbReference>
<evidence type="ECO:0000313" key="3">
    <source>
        <dbReference type="Proteomes" id="UP001138672"/>
    </source>
</evidence>
<dbReference type="Proteomes" id="UP001138672">
    <property type="component" value="Unassembled WGS sequence"/>
</dbReference>
<protein>
    <submittedName>
        <fullName evidence="1">Uncharacterized protein</fullName>
    </submittedName>
</protein>
<organism evidence="1 3">
    <name type="scientific">Formosa algae</name>
    <dbReference type="NCBI Taxonomy" id="225843"/>
    <lineage>
        <taxon>Bacteria</taxon>
        <taxon>Pseudomonadati</taxon>
        <taxon>Bacteroidota</taxon>
        <taxon>Flavobacteriia</taxon>
        <taxon>Flavobacteriales</taxon>
        <taxon>Flavobacteriaceae</taxon>
        <taxon>Formosa</taxon>
    </lineage>
</organism>
<accession>A0A9X0YR83</accession>
<dbReference type="EMBL" id="JAGGJQ010000018">
    <property type="protein sequence ID" value="MBP1841746.1"/>
    <property type="molecule type" value="Genomic_DNA"/>
</dbReference>
<evidence type="ECO:0000313" key="4">
    <source>
        <dbReference type="Proteomes" id="UP001231587"/>
    </source>
</evidence>
<sequence>MAESFDLYIGEYLFDKLKKVKLLLYKETKIIHSLFLSSSSYNKKSVNKFPFSRGTVEFKIDSLKKINETFIPYYDTKPQMRYGIVFEKHNSEDLEKILILIFNPNNYSYYHSRIIGERKMIKFKTKKHEEVSYQHGDLRAIEKVMLEIDNDIKSGDIKLEN</sequence>
<dbReference type="AlphaFoldDB" id="A0A9X0YR83"/>
<name>A0A9X0YR83_9FLAO</name>
<gene>
    <name evidence="1" type="ORF">J2Z56_003684</name>
    <name evidence="2" type="ORF">J2Z57_003671</name>
</gene>